<dbReference type="InterPro" id="IPR037401">
    <property type="entry name" value="SnoaL-like"/>
</dbReference>
<evidence type="ECO:0000313" key="2">
    <source>
        <dbReference type="EMBL" id="MFC1418099.1"/>
    </source>
</evidence>
<organism evidence="2 3">
    <name type="scientific">Streptacidiphilus cavernicola</name>
    <dbReference type="NCBI Taxonomy" id="3342716"/>
    <lineage>
        <taxon>Bacteria</taxon>
        <taxon>Bacillati</taxon>
        <taxon>Actinomycetota</taxon>
        <taxon>Actinomycetes</taxon>
        <taxon>Kitasatosporales</taxon>
        <taxon>Streptomycetaceae</taxon>
        <taxon>Streptacidiphilus</taxon>
    </lineage>
</organism>
<feature type="domain" description="SnoaL-like" evidence="1">
    <location>
        <begin position="30"/>
        <end position="132"/>
    </location>
</feature>
<dbReference type="CDD" id="cd00531">
    <property type="entry name" value="NTF2_like"/>
    <property type="match status" value="1"/>
</dbReference>
<gene>
    <name evidence="2" type="ORF">ACEZDE_15810</name>
</gene>
<comment type="caution">
    <text evidence="2">The sequence shown here is derived from an EMBL/GenBank/DDBJ whole genome shotgun (WGS) entry which is preliminary data.</text>
</comment>
<proteinExistence type="predicted"/>
<dbReference type="Proteomes" id="UP001592531">
    <property type="component" value="Unassembled WGS sequence"/>
</dbReference>
<accession>A0ABV6VWD9</accession>
<protein>
    <submittedName>
        <fullName evidence="2">Nuclear transport factor 2 family protein</fullName>
    </submittedName>
</protein>
<dbReference type="RefSeq" id="WP_380536835.1">
    <property type="nucleotide sequence ID" value="NZ_JBHFAB010000010.1"/>
</dbReference>
<dbReference type="SUPFAM" id="SSF54427">
    <property type="entry name" value="NTF2-like"/>
    <property type="match status" value="1"/>
</dbReference>
<dbReference type="InterPro" id="IPR032710">
    <property type="entry name" value="NTF2-like_dom_sf"/>
</dbReference>
<reference evidence="2 3" key="1">
    <citation type="submission" date="2024-09" db="EMBL/GenBank/DDBJ databases">
        <authorList>
            <person name="Lee S.D."/>
        </authorList>
    </citation>
    <scope>NUCLEOTIDE SEQUENCE [LARGE SCALE GENOMIC DNA]</scope>
    <source>
        <strain evidence="2 3">N8-3</strain>
    </source>
</reference>
<keyword evidence="3" id="KW-1185">Reference proteome</keyword>
<sequence>MTDLRNVSGGIADRFEIEALRGEFTDAGMTRDYDRFASLFTADGVWRIPQAGIGFTGRAEIRAGIERLQDTWDYFVQAIHPGVIRLADDGTATGRTYVAEFGRMRDGSSHRNHSVYHDGYRRTGDGWRFTERVYGVLYVDTAPLTGSAPGSEEYLGPR</sequence>
<name>A0ABV6VWD9_9ACTN</name>
<evidence type="ECO:0000259" key="1">
    <source>
        <dbReference type="Pfam" id="PF13577"/>
    </source>
</evidence>
<dbReference type="Pfam" id="PF13577">
    <property type="entry name" value="SnoaL_4"/>
    <property type="match status" value="1"/>
</dbReference>
<evidence type="ECO:0000313" key="3">
    <source>
        <dbReference type="Proteomes" id="UP001592531"/>
    </source>
</evidence>
<dbReference type="EMBL" id="JBHFAB010000010">
    <property type="protein sequence ID" value="MFC1418099.1"/>
    <property type="molecule type" value="Genomic_DNA"/>
</dbReference>
<dbReference type="Gene3D" id="3.10.450.50">
    <property type="match status" value="1"/>
</dbReference>